<proteinExistence type="predicted"/>
<evidence type="ECO:0000313" key="3">
    <source>
        <dbReference type="EMBL" id="MCM8568310.1"/>
    </source>
</evidence>
<evidence type="ECO:0000313" key="4">
    <source>
        <dbReference type="Proteomes" id="UP001155077"/>
    </source>
</evidence>
<dbReference type="Pfam" id="PF16411">
    <property type="entry name" value="SusF_SusE"/>
    <property type="match status" value="1"/>
</dbReference>
<dbReference type="Proteomes" id="UP001155077">
    <property type="component" value="Unassembled WGS sequence"/>
</dbReference>
<protein>
    <submittedName>
        <fullName evidence="3">SusF/SusE family outer membrane protein</fullName>
    </submittedName>
</protein>
<dbReference type="Gene3D" id="2.60.40.3620">
    <property type="match status" value="2"/>
</dbReference>
<dbReference type="InterPro" id="IPR032187">
    <property type="entry name" value="SusF/SusE-like_C"/>
</dbReference>
<evidence type="ECO:0000259" key="2">
    <source>
        <dbReference type="Pfam" id="PF16411"/>
    </source>
</evidence>
<reference evidence="3" key="1">
    <citation type="submission" date="2022-06" db="EMBL/GenBank/DDBJ databases">
        <title>Gramella sediminis sp. nov., isolated from deep-sea sediment of the Indian Ocean.</title>
        <authorList>
            <person name="Yang L."/>
        </authorList>
    </citation>
    <scope>NUCLEOTIDE SEQUENCE</scope>
    <source>
        <strain evidence="3">HMD3159</strain>
    </source>
</reference>
<accession>A0ABT0YXW2</accession>
<dbReference type="RefSeq" id="WP_252110707.1">
    <property type="nucleotide sequence ID" value="NZ_JAMSCK010000001.1"/>
</dbReference>
<feature type="domain" description="Outer membrane protein SusF/SusE-like C-terminal" evidence="2">
    <location>
        <begin position="171"/>
        <end position="264"/>
    </location>
</feature>
<comment type="caution">
    <text evidence="3">The sequence shown here is derived from an EMBL/GenBank/DDBJ whole genome shotgun (WGS) entry which is preliminary data.</text>
</comment>
<evidence type="ECO:0000259" key="1">
    <source>
        <dbReference type="Pfam" id="PF14292"/>
    </source>
</evidence>
<keyword evidence="4" id="KW-1185">Reference proteome</keyword>
<dbReference type="Pfam" id="PF14292">
    <property type="entry name" value="SusE"/>
    <property type="match status" value="1"/>
</dbReference>
<dbReference type="PROSITE" id="PS51257">
    <property type="entry name" value="PROKAR_LIPOPROTEIN"/>
    <property type="match status" value="1"/>
</dbReference>
<feature type="domain" description="SusE outer membrane protein" evidence="1">
    <location>
        <begin position="23"/>
        <end position="124"/>
    </location>
</feature>
<organism evidence="3 4">
    <name type="scientific">Gramella jeungdoensis</name>
    <dbReference type="NCBI Taxonomy" id="708091"/>
    <lineage>
        <taxon>Bacteria</taxon>
        <taxon>Pseudomonadati</taxon>
        <taxon>Bacteroidota</taxon>
        <taxon>Flavobacteriia</taxon>
        <taxon>Flavobacteriales</taxon>
        <taxon>Flavobacteriaceae</taxon>
        <taxon>Christiangramia</taxon>
    </lineage>
</organism>
<dbReference type="EMBL" id="JAMSCK010000001">
    <property type="protein sequence ID" value="MCM8568310.1"/>
    <property type="molecule type" value="Genomic_DNA"/>
</dbReference>
<gene>
    <name evidence="3" type="ORF">NE848_02905</name>
</gene>
<dbReference type="InterPro" id="IPR025970">
    <property type="entry name" value="SusE"/>
</dbReference>
<name>A0ABT0YXW2_9FLAO</name>
<sequence>MKKFSILLLTIIALAGFTSCEHDDDIVFTAQPAAEELIFVNSFSSNYTLTSAVKDNLAERFVWNEVDFDAPTPVTYELQGSANADFSSFDVIGTTTETNLGVTIGQMMDLAEDAGLDNDPNTDLDNSGLIHFRVRGYLGSGNETGLDTISNPVSLQVTLPEVGEEEETKLNLYLVGDATAAGWNPDNNNTPLFRDPDNENIFYFTGYFAAGYYKFLEGQAWAPMYGYDGSTLVYRPTEADPDPASIEVASAGYYTITVNVDDLSFSMDSYDASGATTYSTIGYIGNATPGGWDADTDMTQSSFNSHIWYASEVSLADGEMKFRAADDWAVNWGAGTELSGEAVQDGANIPVSEGVYNIWFNDLTGRYILIPVIEE</sequence>